<dbReference type="OrthoDB" id="1902994at2"/>
<comment type="caution">
    <text evidence="2">The sequence shown here is derived from an EMBL/GenBank/DDBJ whole genome shotgun (WGS) entry which is preliminary data.</text>
</comment>
<evidence type="ECO:0008006" key="4">
    <source>
        <dbReference type="Google" id="ProtNLM"/>
    </source>
</evidence>
<dbReference type="Pfam" id="PF19700">
    <property type="entry name" value="DUF6198"/>
    <property type="match status" value="1"/>
</dbReference>
<gene>
    <name evidence="2" type="ORF">AM506_05800</name>
</gene>
<reference evidence="2 3" key="1">
    <citation type="submission" date="2015-08" db="EMBL/GenBank/DDBJ databases">
        <title>Draft Genome Sequence of Bacillus vietnamensis UCD-SED5.</title>
        <authorList>
            <person name="Lee R.D."/>
            <person name="Jospin G."/>
            <person name="Lang J.M."/>
            <person name="Coil D.A."/>
            <person name="Eisen J.A."/>
        </authorList>
    </citation>
    <scope>NUCLEOTIDE SEQUENCE [LARGE SCALE GENOMIC DNA]</scope>
    <source>
        <strain evidence="2 3">UCD-SED5</strain>
    </source>
</reference>
<dbReference type="Proteomes" id="UP000050398">
    <property type="component" value="Unassembled WGS sequence"/>
</dbReference>
<dbReference type="PANTHER" id="PTHR40078">
    <property type="entry name" value="INTEGRAL MEMBRANE PROTEIN-RELATED"/>
    <property type="match status" value="1"/>
</dbReference>
<organism evidence="2 3">
    <name type="scientific">Rossellomorea vietnamensis</name>
    <dbReference type="NCBI Taxonomy" id="218284"/>
    <lineage>
        <taxon>Bacteria</taxon>
        <taxon>Bacillati</taxon>
        <taxon>Bacillota</taxon>
        <taxon>Bacilli</taxon>
        <taxon>Bacillales</taxon>
        <taxon>Bacillaceae</taxon>
        <taxon>Rossellomorea</taxon>
    </lineage>
</organism>
<dbReference type="RefSeq" id="WP_060671540.1">
    <property type="nucleotide sequence ID" value="NZ_LIXZ01000003.1"/>
</dbReference>
<feature type="transmembrane region" description="Helical" evidence="1">
    <location>
        <begin position="72"/>
        <end position="89"/>
    </location>
</feature>
<feature type="transmembrane region" description="Helical" evidence="1">
    <location>
        <begin position="156"/>
        <end position="188"/>
    </location>
</feature>
<proteinExistence type="predicted"/>
<evidence type="ECO:0000313" key="3">
    <source>
        <dbReference type="Proteomes" id="UP000050398"/>
    </source>
</evidence>
<dbReference type="PATRIC" id="fig|218284.4.peg.2280"/>
<dbReference type="PANTHER" id="PTHR40078:SF1">
    <property type="entry name" value="INTEGRAL MEMBRANE PROTEIN"/>
    <property type="match status" value="1"/>
</dbReference>
<evidence type="ECO:0000256" key="1">
    <source>
        <dbReference type="SAM" id="Phobius"/>
    </source>
</evidence>
<sequence length="199" mass="21689">MKARLVFYCIGLLSLSLGVSLIIKGNLGAAPWDALAVGESTLLHLSIGTCIFMNGCILILINALLLKEGIQWLAALSIFVIGMMVDYWITTGLKTIEPIGFVQQVSFVMIGILLLGIGISIYLQAKLPSSPMDTFMVAIHQRFGLNLRNSRLLNEAIAITLAMVFHGAVGIGTVIVACTLGFIIHIFYPIMERMYGKWS</sequence>
<dbReference type="EMBL" id="LIXZ01000003">
    <property type="protein sequence ID" value="KPL60626.1"/>
    <property type="molecule type" value="Genomic_DNA"/>
</dbReference>
<dbReference type="InterPro" id="IPR038750">
    <property type="entry name" value="YczE/YyaS-like"/>
</dbReference>
<feature type="transmembrane region" description="Helical" evidence="1">
    <location>
        <begin position="42"/>
        <end position="65"/>
    </location>
</feature>
<feature type="transmembrane region" description="Helical" evidence="1">
    <location>
        <begin position="101"/>
        <end position="123"/>
    </location>
</feature>
<dbReference type="eggNOG" id="COG2364">
    <property type="taxonomic scope" value="Bacteria"/>
</dbReference>
<name>A0A0N8GH89_9BACI</name>
<evidence type="ECO:0000313" key="2">
    <source>
        <dbReference type="EMBL" id="KPL60626.1"/>
    </source>
</evidence>
<keyword evidence="1" id="KW-0472">Membrane</keyword>
<keyword evidence="1" id="KW-1133">Transmembrane helix</keyword>
<accession>A0A0N8GH89</accession>
<protein>
    <recommendedName>
        <fullName evidence="4">YitT family protein</fullName>
    </recommendedName>
</protein>
<keyword evidence="1" id="KW-0812">Transmembrane</keyword>
<dbReference type="AlphaFoldDB" id="A0A0N8GH89"/>